<dbReference type="Proteomes" id="UP000076510">
    <property type="component" value="Unassembled WGS sequence"/>
</dbReference>
<evidence type="ECO:0000313" key="4">
    <source>
        <dbReference type="Proteomes" id="UP000037405"/>
    </source>
</evidence>
<reference evidence="5" key="3">
    <citation type="submission" date="2016-01" db="EMBL/GenBank/DDBJ databases">
        <title>Whole genome sequencing of Bhargavaea cecembensis T14.</title>
        <authorList>
            <person name="Hong K.W."/>
        </authorList>
    </citation>
    <scope>NUCLEOTIDE SEQUENCE [LARGE SCALE GENOMIC DNA]</scope>
    <source>
        <strain evidence="5">M19</strain>
    </source>
</reference>
<evidence type="ECO:0000313" key="2">
    <source>
        <dbReference type="EMBL" id="KON85076.1"/>
    </source>
</evidence>
<dbReference type="RefSeq" id="WP_053428679.1">
    <property type="nucleotide sequence ID" value="NZ_JAUKEG010000002.1"/>
</dbReference>
<dbReference type="STRING" id="189381.GCA_900166615_01139"/>
<reference evidence="3" key="4">
    <citation type="submission" date="2016-01" db="EMBL/GenBank/DDBJ databases">
        <authorList>
            <person name="McClelland M."/>
            <person name="Jain A."/>
            <person name="Saraogi P."/>
            <person name="Mendelson R."/>
            <person name="Westerman R."/>
            <person name="SanMiguel P."/>
            <person name="Csonka L."/>
        </authorList>
    </citation>
    <scope>NUCLEOTIDE SEQUENCE</scope>
    <source>
        <strain evidence="3">M19</strain>
    </source>
</reference>
<dbReference type="OrthoDB" id="2943404at2"/>
<feature type="transmembrane region" description="Helical" evidence="1">
    <location>
        <begin position="7"/>
        <end position="24"/>
    </location>
</feature>
<name>A0A0M0G6M5_9BACI</name>
<reference evidence="4" key="1">
    <citation type="submission" date="2015-07" db="EMBL/GenBank/DDBJ databases">
        <title>Fjat-14235 jcm11544.</title>
        <authorList>
            <person name="Liu B."/>
            <person name="Wang J."/>
            <person name="Zhu Y."/>
            <person name="Liu G."/>
            <person name="Chen Q."/>
            <person name="Chen Z."/>
            <person name="Lan J."/>
            <person name="Che J."/>
            <person name="Ge C."/>
            <person name="Shi H."/>
            <person name="Pan Z."/>
            <person name="Liu X."/>
        </authorList>
    </citation>
    <scope>NUCLEOTIDE SEQUENCE [LARGE SCALE GENOMIC DNA]</scope>
    <source>
        <strain evidence="4">JCM 11544</strain>
    </source>
</reference>
<comment type="caution">
    <text evidence="2">The sequence shown here is derived from an EMBL/GenBank/DDBJ whole genome shotgun (WGS) entry which is preliminary data.</text>
</comment>
<protein>
    <submittedName>
        <fullName evidence="2">Uncharacterized protein</fullName>
    </submittedName>
</protein>
<organism evidence="2 4">
    <name type="scientific">Rossellomorea marisflavi</name>
    <dbReference type="NCBI Taxonomy" id="189381"/>
    <lineage>
        <taxon>Bacteria</taxon>
        <taxon>Bacillati</taxon>
        <taxon>Bacillota</taxon>
        <taxon>Bacilli</taxon>
        <taxon>Bacillales</taxon>
        <taxon>Bacillaceae</taxon>
        <taxon>Rossellomorea</taxon>
    </lineage>
</organism>
<evidence type="ECO:0000313" key="3">
    <source>
        <dbReference type="EMBL" id="KZE46447.1"/>
    </source>
</evidence>
<keyword evidence="1" id="KW-0472">Membrane</keyword>
<dbReference type="AlphaFoldDB" id="A0A0M0G6M5"/>
<dbReference type="EMBL" id="LGUE01000004">
    <property type="protein sequence ID" value="KON85076.1"/>
    <property type="molecule type" value="Genomic_DNA"/>
</dbReference>
<feature type="transmembrane region" description="Helical" evidence="1">
    <location>
        <begin position="36"/>
        <end position="58"/>
    </location>
</feature>
<keyword evidence="1" id="KW-1133">Transmembrane helix</keyword>
<keyword evidence="4" id="KW-1185">Reference proteome</keyword>
<proteinExistence type="predicted"/>
<reference evidence="2" key="2">
    <citation type="submission" date="2015-07" db="EMBL/GenBank/DDBJ databases">
        <title>MeaNS - Measles Nucleotide Surveillance Program.</title>
        <authorList>
            <person name="Tran T."/>
            <person name="Druce J."/>
        </authorList>
    </citation>
    <scope>NUCLEOTIDE SEQUENCE</scope>
    <source>
        <strain evidence="2">JCM 11544</strain>
    </source>
</reference>
<accession>A0A0M0G6M5</accession>
<gene>
    <name evidence="2" type="ORF">AF331_13930</name>
    <name evidence="3" type="ORF">AV649_21695</name>
</gene>
<dbReference type="Proteomes" id="UP000037405">
    <property type="component" value="Unassembled WGS sequence"/>
</dbReference>
<keyword evidence="1" id="KW-0812">Transmembrane</keyword>
<evidence type="ECO:0000313" key="5">
    <source>
        <dbReference type="Proteomes" id="UP000076510"/>
    </source>
</evidence>
<sequence length="92" mass="10929">MLYIRYMFYQSLLFTVIVIMNYYLDPYLTPPFTMVDAAAILVSLLVLFVVMMVVVKLYRPFKDVRYRTKFLLSVPAFLLTIAYFVLGAWLFF</sequence>
<dbReference type="EMBL" id="LQQY01000029">
    <property type="protein sequence ID" value="KZE46447.1"/>
    <property type="molecule type" value="Genomic_DNA"/>
</dbReference>
<dbReference type="PATRIC" id="fig|189381.12.peg.2852"/>
<feature type="transmembrane region" description="Helical" evidence="1">
    <location>
        <begin position="70"/>
        <end position="91"/>
    </location>
</feature>
<evidence type="ECO:0000256" key="1">
    <source>
        <dbReference type="SAM" id="Phobius"/>
    </source>
</evidence>